<dbReference type="GO" id="GO:0042803">
    <property type="term" value="F:protein homodimerization activity"/>
    <property type="evidence" value="ECO:0007669"/>
    <property type="project" value="InterPro"/>
</dbReference>
<protein>
    <recommendedName>
        <fullName evidence="3 4">Protein GrpE</fullName>
    </recommendedName>
    <alternativeName>
        <fullName evidence="3">HSP-70 cofactor</fullName>
    </alternativeName>
</protein>
<evidence type="ECO:0000256" key="1">
    <source>
        <dbReference type="ARBA" id="ARBA00009054"/>
    </source>
</evidence>
<evidence type="ECO:0000256" key="5">
    <source>
        <dbReference type="RuleBase" id="RU004478"/>
    </source>
</evidence>
<dbReference type="PRINTS" id="PR00773">
    <property type="entry name" value="GRPEPROTEIN"/>
</dbReference>
<evidence type="ECO:0000256" key="4">
    <source>
        <dbReference type="RuleBase" id="RU000639"/>
    </source>
</evidence>
<dbReference type="EMBL" id="MGAI01000010">
    <property type="protein sequence ID" value="OGK45348.1"/>
    <property type="molecule type" value="Genomic_DNA"/>
</dbReference>
<dbReference type="GO" id="GO:0051087">
    <property type="term" value="F:protein-folding chaperone binding"/>
    <property type="evidence" value="ECO:0007669"/>
    <property type="project" value="InterPro"/>
</dbReference>
<organism evidence="7 8">
    <name type="scientific">Candidatus Roizmanbacteria bacterium RIFCSPLOWO2_01_FULL_37_16</name>
    <dbReference type="NCBI Taxonomy" id="1802058"/>
    <lineage>
        <taxon>Bacteria</taxon>
        <taxon>Candidatus Roizmaniibacteriota</taxon>
    </lineage>
</organism>
<evidence type="ECO:0000256" key="2">
    <source>
        <dbReference type="ARBA" id="ARBA00023186"/>
    </source>
</evidence>
<evidence type="ECO:0000313" key="8">
    <source>
        <dbReference type="Proteomes" id="UP000178040"/>
    </source>
</evidence>
<keyword evidence="3" id="KW-0963">Cytoplasm</keyword>
<comment type="caution">
    <text evidence="7">The sequence shown here is derived from an EMBL/GenBank/DDBJ whole genome shotgun (WGS) entry which is preliminary data.</text>
</comment>
<dbReference type="PANTHER" id="PTHR21237:SF23">
    <property type="entry name" value="GRPE PROTEIN HOMOLOG, MITOCHONDRIAL"/>
    <property type="match status" value="1"/>
</dbReference>
<dbReference type="GO" id="GO:0005737">
    <property type="term" value="C:cytoplasm"/>
    <property type="evidence" value="ECO:0007669"/>
    <property type="project" value="UniProtKB-SubCell"/>
</dbReference>
<feature type="coiled-coil region" evidence="6">
    <location>
        <begin position="3"/>
        <end position="65"/>
    </location>
</feature>
<comment type="similarity">
    <text evidence="1 3 5">Belongs to the GrpE family.</text>
</comment>
<dbReference type="InterPro" id="IPR000740">
    <property type="entry name" value="GrpE"/>
</dbReference>
<dbReference type="AlphaFoldDB" id="A0A1F7IPP7"/>
<comment type="function">
    <text evidence="3 4">Participates actively in the response to hyperosmotic and heat shock by preventing the aggregation of stress-denatured proteins, in association with DnaK and GrpE. It is the nucleotide exchange factor for DnaK and may function as a thermosensor. Unfolded proteins bind initially to DnaJ; upon interaction with the DnaJ-bound protein, DnaK hydrolyzes its bound ATP, resulting in the formation of a stable complex. GrpE releases ADP from DnaK; ATP binding to DnaK triggers the release of the substrate protein, thus completing the reaction cycle. Several rounds of ATP-dependent interactions between DnaJ, DnaK and GrpE are required for fully efficient folding.</text>
</comment>
<dbReference type="HAMAP" id="MF_01151">
    <property type="entry name" value="GrpE"/>
    <property type="match status" value="1"/>
</dbReference>
<dbReference type="GO" id="GO:0006457">
    <property type="term" value="P:protein folding"/>
    <property type="evidence" value="ECO:0007669"/>
    <property type="project" value="InterPro"/>
</dbReference>
<evidence type="ECO:0000313" key="7">
    <source>
        <dbReference type="EMBL" id="OGK45348.1"/>
    </source>
</evidence>
<dbReference type="Gene3D" id="3.90.20.20">
    <property type="match status" value="1"/>
</dbReference>
<dbReference type="InterPro" id="IPR013805">
    <property type="entry name" value="GrpE_CC"/>
</dbReference>
<dbReference type="InterPro" id="IPR009012">
    <property type="entry name" value="GrpE_head"/>
</dbReference>
<comment type="subcellular location">
    <subcellularLocation>
        <location evidence="3">Cytoplasm</location>
    </subcellularLocation>
</comment>
<dbReference type="SUPFAM" id="SSF51064">
    <property type="entry name" value="Head domain of nucleotide exchange factor GrpE"/>
    <property type="match status" value="1"/>
</dbReference>
<comment type="subunit">
    <text evidence="3">Homodimer.</text>
</comment>
<dbReference type="Proteomes" id="UP000178040">
    <property type="component" value="Unassembled WGS sequence"/>
</dbReference>
<gene>
    <name evidence="3" type="primary">grpE</name>
    <name evidence="7" type="ORF">A3B40_03295</name>
</gene>
<dbReference type="PANTHER" id="PTHR21237">
    <property type="entry name" value="GRPE PROTEIN"/>
    <property type="match status" value="1"/>
</dbReference>
<dbReference type="GO" id="GO:0000774">
    <property type="term" value="F:adenyl-nucleotide exchange factor activity"/>
    <property type="evidence" value="ECO:0007669"/>
    <property type="project" value="InterPro"/>
</dbReference>
<evidence type="ECO:0000256" key="3">
    <source>
        <dbReference type="HAMAP-Rule" id="MF_01151"/>
    </source>
</evidence>
<sequence>MDRHKIKKDHKEENLAIKKLSEELEKVKNERESYKNKYLRALADYQNYEKRVKDERNRLMEVANSETILKLLPFLDDLDKAEIFVKDPGLKIIKDKFTQTLKEIGLEEIQILKKQFDPHTAEAIDVVEGNEDNIVNEVLRKGYLYKGKVLRVAQVKVTKKLKD</sequence>
<dbReference type="Gene3D" id="2.30.22.10">
    <property type="entry name" value="Head domain of nucleotide exchange factor GrpE"/>
    <property type="match status" value="1"/>
</dbReference>
<name>A0A1F7IPP7_9BACT</name>
<dbReference type="GO" id="GO:0051082">
    <property type="term" value="F:unfolded protein binding"/>
    <property type="evidence" value="ECO:0007669"/>
    <property type="project" value="TreeGrafter"/>
</dbReference>
<accession>A0A1F7IPP7</accession>
<proteinExistence type="inferred from homology"/>
<keyword evidence="6" id="KW-0175">Coiled coil</keyword>
<dbReference type="SUPFAM" id="SSF58014">
    <property type="entry name" value="Coiled-coil domain of nucleotide exchange factor GrpE"/>
    <property type="match status" value="1"/>
</dbReference>
<dbReference type="PROSITE" id="PS01071">
    <property type="entry name" value="GRPE"/>
    <property type="match status" value="1"/>
</dbReference>
<keyword evidence="2 3" id="KW-0143">Chaperone</keyword>
<evidence type="ECO:0000256" key="6">
    <source>
        <dbReference type="SAM" id="Coils"/>
    </source>
</evidence>
<reference evidence="7 8" key="1">
    <citation type="journal article" date="2016" name="Nat. Commun.">
        <title>Thousands of microbial genomes shed light on interconnected biogeochemical processes in an aquifer system.</title>
        <authorList>
            <person name="Anantharaman K."/>
            <person name="Brown C.T."/>
            <person name="Hug L.A."/>
            <person name="Sharon I."/>
            <person name="Castelle C.J."/>
            <person name="Probst A.J."/>
            <person name="Thomas B.C."/>
            <person name="Singh A."/>
            <person name="Wilkins M.J."/>
            <person name="Karaoz U."/>
            <person name="Brodie E.L."/>
            <person name="Williams K.H."/>
            <person name="Hubbard S.S."/>
            <person name="Banfield J.F."/>
        </authorList>
    </citation>
    <scope>NUCLEOTIDE SEQUENCE [LARGE SCALE GENOMIC DNA]</scope>
</reference>
<dbReference type="Pfam" id="PF01025">
    <property type="entry name" value="GrpE"/>
    <property type="match status" value="1"/>
</dbReference>
<keyword evidence="3 4" id="KW-0346">Stress response</keyword>